<evidence type="ECO:0000313" key="9">
    <source>
        <dbReference type="EMBL" id="MRX52420.1"/>
    </source>
</evidence>
<dbReference type="InterPro" id="IPR051048">
    <property type="entry name" value="Peptidase_S8/S53_subtilisin"/>
</dbReference>
<dbReference type="InterPro" id="IPR036852">
    <property type="entry name" value="Peptidase_S8/S53_dom_sf"/>
</dbReference>
<feature type="chain" id="PRO_5026290614" evidence="6">
    <location>
        <begin position="31"/>
        <end position="640"/>
    </location>
</feature>
<dbReference type="InterPro" id="IPR000209">
    <property type="entry name" value="Peptidase_S8/S53_dom"/>
</dbReference>
<gene>
    <name evidence="9" type="ORF">GJU41_00425</name>
</gene>
<evidence type="ECO:0000259" key="8">
    <source>
        <dbReference type="Pfam" id="PF04151"/>
    </source>
</evidence>
<dbReference type="InterPro" id="IPR034058">
    <property type="entry name" value="TagA/B/C/D_pept_dom"/>
</dbReference>
<dbReference type="PANTHER" id="PTHR43399:SF4">
    <property type="entry name" value="CELL WALL-ASSOCIATED PROTEASE"/>
    <property type="match status" value="1"/>
</dbReference>
<evidence type="ECO:0000259" key="7">
    <source>
        <dbReference type="Pfam" id="PF00082"/>
    </source>
</evidence>
<dbReference type="InterPro" id="IPR023828">
    <property type="entry name" value="Peptidase_S8_Ser-AS"/>
</dbReference>
<sequence>MGKGVKLTAFMTTLCIAGCVVFMPNVQADAAPQQLQELKLTEAGQASFSGHNRSGGKAMFKMESYISKIPKNVLKKLEQTSSKNTLYVVQLSGPVTEADRLSITGAGAKIIEYVPDYAFVVKADPKTVRSLKKGKGIASVKAYLPLYKLDPALFESGYSKLFDVELKHVDKSKKKAVKKNLTEIIEYASHEDTLFIAKENTFQLNNDVAAGIMKVNTASSTFGLSGAGQTVAVADTGLDTGRNDASMHEAFQGGKIKALYALGRTNNASDPNGHGTHVAGSVLGDAQFKGMAPKAGLVFQSIMDAGGGLGGLPSNLNTLFSQAYNAGARVHTNSWGAPVAGAYTTESKQVDEYVYNNDDMTVLFAAGNEGPNAKTLNTPGTAKNAITVGASENNRPSFGTYADNSNQIAAFSSRGLTSDGRVKPDIVAPGTFILSTRSSLAPDSSFWANYNSKYAYMGGTSMATPLVAGNVALLREHFIKNKGITPKPSLIKAVLIAGAKDLGLGYPSGNQGWGRVTLDKSVNAAFTNESKALRTNEKAAYTFNAASGKPLRIALAWTDYPGNPSASVSLVNDLDLVIKSPSGKTYTGNDFTSPYNSEWDGRNNVETVILPNAEAGAYTIEVQAYNVPSGTQDFSFAVVQ</sequence>
<dbReference type="PROSITE" id="PS00137">
    <property type="entry name" value="SUBTILASE_HIS"/>
    <property type="match status" value="1"/>
</dbReference>
<comment type="similarity">
    <text evidence="1 5">Belongs to the peptidase S8 family.</text>
</comment>
<dbReference type="Gene3D" id="2.60.120.380">
    <property type="match status" value="1"/>
</dbReference>
<protein>
    <submittedName>
        <fullName evidence="9">S8 family serine peptidase</fullName>
    </submittedName>
</protein>
<name>A0A6I2M2W9_9BACI</name>
<dbReference type="PROSITE" id="PS51892">
    <property type="entry name" value="SUBTILASE"/>
    <property type="match status" value="1"/>
</dbReference>
<reference evidence="9 10" key="1">
    <citation type="submission" date="2019-11" db="EMBL/GenBank/DDBJ databases">
        <title>Bacillus idriensis genome.</title>
        <authorList>
            <person name="Konopka E.N."/>
            <person name="Newman J.D."/>
        </authorList>
    </citation>
    <scope>NUCLEOTIDE SEQUENCE [LARGE SCALE GENOMIC DNA]</scope>
    <source>
        <strain evidence="9 10">DSM 19097</strain>
    </source>
</reference>
<dbReference type="PROSITE" id="PS00138">
    <property type="entry name" value="SUBTILASE_SER"/>
    <property type="match status" value="1"/>
</dbReference>
<feature type="signal peptide" evidence="6">
    <location>
        <begin position="1"/>
        <end position="30"/>
    </location>
</feature>
<dbReference type="InterPro" id="IPR015500">
    <property type="entry name" value="Peptidase_S8_subtilisin-rel"/>
</dbReference>
<evidence type="ECO:0000313" key="10">
    <source>
        <dbReference type="Proteomes" id="UP000441585"/>
    </source>
</evidence>
<dbReference type="InterPro" id="IPR007280">
    <property type="entry name" value="Peptidase_C_arc/bac"/>
</dbReference>
<dbReference type="InterPro" id="IPR008979">
    <property type="entry name" value="Galactose-bd-like_sf"/>
</dbReference>
<dbReference type="PRINTS" id="PR00723">
    <property type="entry name" value="SUBTILISIN"/>
</dbReference>
<feature type="active site" description="Charge relay system" evidence="5">
    <location>
        <position position="274"/>
    </location>
</feature>
<dbReference type="EMBL" id="WKKF01000001">
    <property type="protein sequence ID" value="MRX52420.1"/>
    <property type="molecule type" value="Genomic_DNA"/>
</dbReference>
<keyword evidence="6" id="KW-0732">Signal</keyword>
<feature type="domain" description="Peptidase C-terminal archaeal/bacterial" evidence="8">
    <location>
        <begin position="540"/>
        <end position="624"/>
    </location>
</feature>
<evidence type="ECO:0000256" key="6">
    <source>
        <dbReference type="SAM" id="SignalP"/>
    </source>
</evidence>
<dbReference type="GO" id="GO:0006508">
    <property type="term" value="P:proteolysis"/>
    <property type="evidence" value="ECO:0007669"/>
    <property type="project" value="UniProtKB-KW"/>
</dbReference>
<feature type="domain" description="Peptidase S8/S53" evidence="7">
    <location>
        <begin position="226"/>
        <end position="514"/>
    </location>
</feature>
<dbReference type="Pfam" id="PF04151">
    <property type="entry name" value="PPC"/>
    <property type="match status" value="1"/>
</dbReference>
<feature type="active site" description="Charge relay system" evidence="5">
    <location>
        <position position="461"/>
    </location>
</feature>
<evidence type="ECO:0000256" key="5">
    <source>
        <dbReference type="PROSITE-ProRule" id="PRU01240"/>
    </source>
</evidence>
<proteinExistence type="inferred from homology"/>
<keyword evidence="2 5" id="KW-0645">Protease</keyword>
<organism evidence="9 10">
    <name type="scientific">Metabacillus idriensis</name>
    <dbReference type="NCBI Taxonomy" id="324768"/>
    <lineage>
        <taxon>Bacteria</taxon>
        <taxon>Bacillati</taxon>
        <taxon>Bacillota</taxon>
        <taxon>Bacilli</taxon>
        <taxon>Bacillales</taxon>
        <taxon>Bacillaceae</taxon>
        <taxon>Metabacillus</taxon>
    </lineage>
</organism>
<dbReference type="Proteomes" id="UP000441585">
    <property type="component" value="Unassembled WGS sequence"/>
</dbReference>
<keyword evidence="4 5" id="KW-0720">Serine protease</keyword>
<feature type="active site" description="Charge relay system" evidence="5">
    <location>
        <position position="235"/>
    </location>
</feature>
<comment type="caution">
    <text evidence="9">The sequence shown here is derived from an EMBL/GenBank/DDBJ whole genome shotgun (WGS) entry which is preliminary data.</text>
</comment>
<dbReference type="Gene3D" id="3.40.50.200">
    <property type="entry name" value="Peptidase S8/S53 domain"/>
    <property type="match status" value="1"/>
</dbReference>
<dbReference type="SUPFAM" id="SSF52743">
    <property type="entry name" value="Subtilisin-like"/>
    <property type="match status" value="1"/>
</dbReference>
<dbReference type="PANTHER" id="PTHR43399">
    <property type="entry name" value="SUBTILISIN-RELATED"/>
    <property type="match status" value="1"/>
</dbReference>
<evidence type="ECO:0000256" key="1">
    <source>
        <dbReference type="ARBA" id="ARBA00011073"/>
    </source>
</evidence>
<accession>A0A6I2M2W9</accession>
<dbReference type="InterPro" id="IPR022398">
    <property type="entry name" value="Peptidase_S8_His-AS"/>
</dbReference>
<dbReference type="SUPFAM" id="SSF49785">
    <property type="entry name" value="Galactose-binding domain-like"/>
    <property type="match status" value="1"/>
</dbReference>
<dbReference type="CDD" id="cd04842">
    <property type="entry name" value="Peptidases_S8_Kp43_protease"/>
    <property type="match status" value="1"/>
</dbReference>
<dbReference type="Pfam" id="PF00082">
    <property type="entry name" value="Peptidase_S8"/>
    <property type="match status" value="1"/>
</dbReference>
<keyword evidence="10" id="KW-1185">Reference proteome</keyword>
<keyword evidence="3 5" id="KW-0378">Hydrolase</keyword>
<evidence type="ECO:0000256" key="4">
    <source>
        <dbReference type="ARBA" id="ARBA00022825"/>
    </source>
</evidence>
<dbReference type="GO" id="GO:0004252">
    <property type="term" value="F:serine-type endopeptidase activity"/>
    <property type="evidence" value="ECO:0007669"/>
    <property type="project" value="UniProtKB-UniRule"/>
</dbReference>
<dbReference type="RefSeq" id="WP_154317812.1">
    <property type="nucleotide sequence ID" value="NZ_CAJGAA010000001.1"/>
</dbReference>
<evidence type="ECO:0000256" key="3">
    <source>
        <dbReference type="ARBA" id="ARBA00022801"/>
    </source>
</evidence>
<evidence type="ECO:0000256" key="2">
    <source>
        <dbReference type="ARBA" id="ARBA00022670"/>
    </source>
</evidence>
<dbReference type="AlphaFoldDB" id="A0A6I2M2W9"/>